<evidence type="ECO:0000256" key="3">
    <source>
        <dbReference type="ARBA" id="ARBA00022526"/>
    </source>
</evidence>
<keyword evidence="6" id="KW-0119">Carbohydrate metabolism</keyword>
<sequence>MINSPPPEFFAITKKMHNALQSSPVFLTPEEKEIYTKVNFNIAESLRKLPKADLYVIHDPQPLAVISHVHDRPMVARIHIDLSNPEPDTLGFILPYLNQYDHAIFSMKNFITPGIKMKKTVMLPAIDPTLPKNIPMEDAVCKAVLEKFAINTNYPLISQISRFDPWKDPIGVIQAYYEAKNSVQHLQLALVGVIQAQDDPEAMEVYEHVKKHAKGDPDIFLFADSGGLSEVTNDVLVNVVQSASDVVLQKSIKEGFGLTVTEAMWKGKAVIAGNVGGITKQIRNGKDGYLVSSAEEASEKIIKIIKNENLKKRLGRSARLRVKNNFLITRLIRDQLK</sequence>
<dbReference type="InterPro" id="IPR049438">
    <property type="entry name" value="TreT_GT1"/>
</dbReference>
<feature type="non-terminal residue" evidence="9">
    <location>
        <position position="337"/>
    </location>
</feature>
<dbReference type="AlphaFoldDB" id="A0A2H0THI3"/>
<dbReference type="InterPro" id="IPR052078">
    <property type="entry name" value="Trehalose_Metab_GTase"/>
</dbReference>
<evidence type="ECO:0000256" key="4">
    <source>
        <dbReference type="ARBA" id="ARBA00022676"/>
    </source>
</evidence>
<dbReference type="Pfam" id="PF00534">
    <property type="entry name" value="Glycos_transf_1"/>
    <property type="match status" value="1"/>
</dbReference>
<dbReference type="InterPro" id="IPR001296">
    <property type="entry name" value="Glyco_trans_1"/>
</dbReference>
<keyword evidence="4" id="KW-0328">Glycosyltransferase</keyword>
<protein>
    <submittedName>
        <fullName evidence="9">Glycosyl transferase family 1</fullName>
    </submittedName>
</protein>
<dbReference type="PANTHER" id="PTHR47779">
    <property type="entry name" value="SYNTHASE (CCG-9), PUTATIVE (AFU_ORTHOLOGUE AFUA_3G12100)-RELATED"/>
    <property type="match status" value="1"/>
</dbReference>
<name>A0A2H0THI3_9BACT</name>
<keyword evidence="3" id="KW-0313">Glucose metabolism</keyword>
<dbReference type="PANTHER" id="PTHR47779:SF1">
    <property type="entry name" value="SYNTHASE (CCG-9), PUTATIVE (AFU_ORTHOLOGUE AFUA_3G12100)-RELATED"/>
    <property type="match status" value="1"/>
</dbReference>
<proteinExistence type="inferred from homology"/>
<comment type="subunit">
    <text evidence="2">Homodimer.</text>
</comment>
<evidence type="ECO:0000256" key="5">
    <source>
        <dbReference type="ARBA" id="ARBA00022679"/>
    </source>
</evidence>
<dbReference type="Gene3D" id="3.40.50.2000">
    <property type="entry name" value="Glycogen Phosphorylase B"/>
    <property type="match status" value="2"/>
</dbReference>
<feature type="domain" description="Trehalose synthase N-terminal" evidence="8">
    <location>
        <begin position="5"/>
        <end position="111"/>
    </location>
</feature>
<comment type="caution">
    <text evidence="9">The sequence shown here is derived from an EMBL/GenBank/DDBJ whole genome shotgun (WGS) entry which is preliminary data.</text>
</comment>
<evidence type="ECO:0000256" key="6">
    <source>
        <dbReference type="ARBA" id="ARBA00023277"/>
    </source>
</evidence>
<gene>
    <name evidence="9" type="ORF">COU46_01685</name>
</gene>
<dbReference type="Pfam" id="PF21269">
    <property type="entry name" value="TreT_GT1"/>
    <property type="match status" value="1"/>
</dbReference>
<evidence type="ECO:0000256" key="1">
    <source>
        <dbReference type="ARBA" id="ARBA00009481"/>
    </source>
</evidence>
<keyword evidence="5 9" id="KW-0808">Transferase</keyword>
<comment type="similarity">
    <text evidence="1">Belongs to the glycosyltransferase group 1 family. Glycosyltransferase 4 subfamily.</text>
</comment>
<dbReference type="GO" id="GO:0016757">
    <property type="term" value="F:glycosyltransferase activity"/>
    <property type="evidence" value="ECO:0007669"/>
    <property type="project" value="UniProtKB-KW"/>
</dbReference>
<evidence type="ECO:0000256" key="2">
    <source>
        <dbReference type="ARBA" id="ARBA00011738"/>
    </source>
</evidence>
<reference evidence="10" key="1">
    <citation type="submission" date="2017-09" db="EMBL/GenBank/DDBJ databases">
        <title>Depth-based differentiation of microbial function through sediment-hosted aquifers and enrichment of novel symbionts in the deep terrestrial subsurface.</title>
        <authorList>
            <person name="Probst A.J."/>
            <person name="Ladd B."/>
            <person name="Jarett J.K."/>
            <person name="Geller-Mcgrath D.E."/>
            <person name="Sieber C.M.K."/>
            <person name="Emerson J.B."/>
            <person name="Anantharaman K."/>
            <person name="Thomas B.C."/>
            <person name="Malmstrom R."/>
            <person name="Stieglmeier M."/>
            <person name="Klingl A."/>
            <person name="Woyke T."/>
            <person name="Ryan C.M."/>
            <person name="Banfield J.F."/>
        </authorList>
    </citation>
    <scope>NUCLEOTIDE SEQUENCE [LARGE SCALE GENOMIC DNA]</scope>
</reference>
<dbReference type="SUPFAM" id="SSF53756">
    <property type="entry name" value="UDP-Glycosyltransferase/glycogen phosphorylase"/>
    <property type="match status" value="1"/>
</dbReference>
<organism evidence="9 10">
    <name type="scientific">Candidatus Niyogibacteria bacterium CG10_big_fil_rev_8_21_14_0_10_42_19</name>
    <dbReference type="NCBI Taxonomy" id="1974725"/>
    <lineage>
        <taxon>Bacteria</taxon>
        <taxon>Candidatus Niyogiibacteriota</taxon>
    </lineage>
</organism>
<dbReference type="Proteomes" id="UP000229383">
    <property type="component" value="Unassembled WGS sequence"/>
</dbReference>
<evidence type="ECO:0000259" key="8">
    <source>
        <dbReference type="Pfam" id="PF21269"/>
    </source>
</evidence>
<evidence type="ECO:0000313" key="10">
    <source>
        <dbReference type="Proteomes" id="UP000229383"/>
    </source>
</evidence>
<evidence type="ECO:0000313" key="9">
    <source>
        <dbReference type="EMBL" id="PIR70434.1"/>
    </source>
</evidence>
<accession>A0A2H0THI3</accession>
<evidence type="ECO:0000259" key="7">
    <source>
        <dbReference type="Pfam" id="PF00534"/>
    </source>
</evidence>
<feature type="domain" description="Glycosyl transferase family 1" evidence="7">
    <location>
        <begin position="146"/>
        <end position="320"/>
    </location>
</feature>
<dbReference type="GO" id="GO:0006006">
    <property type="term" value="P:glucose metabolic process"/>
    <property type="evidence" value="ECO:0007669"/>
    <property type="project" value="UniProtKB-KW"/>
</dbReference>
<dbReference type="EMBL" id="PFCN01000018">
    <property type="protein sequence ID" value="PIR70434.1"/>
    <property type="molecule type" value="Genomic_DNA"/>
</dbReference>